<proteinExistence type="predicted"/>
<dbReference type="EMBL" id="QWVT01000008">
    <property type="protein sequence ID" value="RID87716.1"/>
    <property type="molecule type" value="Genomic_DNA"/>
</dbReference>
<dbReference type="AlphaFoldDB" id="A0A398BJT8"/>
<name>A0A398BJT8_9BACI</name>
<comment type="caution">
    <text evidence="1">The sequence shown here is derived from an EMBL/GenBank/DDBJ whole genome shotgun (WGS) entry which is preliminary data.</text>
</comment>
<reference evidence="1 2" key="1">
    <citation type="submission" date="2018-08" db="EMBL/GenBank/DDBJ databases">
        <title>Bacillus jemisoniae sp. nov., Bacillus chryseoplanitiae sp. nov., Bacillus resnikiae sp. nov., and Bacillus frankliniae sp. nov., isolated from Viking spacecraft and associated surfaces.</title>
        <authorList>
            <person name="Seuylemezian A."/>
            <person name="Vaishampayan P."/>
        </authorList>
    </citation>
    <scope>NUCLEOTIDE SEQUENCE [LARGE SCALE GENOMIC DNA]</scope>
    <source>
        <strain evidence="1 2">JJ-247</strain>
    </source>
</reference>
<sequence>MFKFPAKILRVHLPLLWQAAAWHSLVRMDRRIISRAGNPPWRNFTCSGLKKFPAFKRSCRYSYKGNERFVRYNGRRFCSQGICLHGNS</sequence>
<protein>
    <submittedName>
        <fullName evidence="1">Uncharacterized protein</fullName>
    </submittedName>
</protein>
<dbReference type="Proteomes" id="UP000265816">
    <property type="component" value="Unassembled WGS sequence"/>
</dbReference>
<evidence type="ECO:0000313" key="1">
    <source>
        <dbReference type="EMBL" id="RID87716.1"/>
    </source>
</evidence>
<gene>
    <name evidence="1" type="ORF">D1970_02380</name>
</gene>
<accession>A0A398BJT8</accession>
<keyword evidence="2" id="KW-1185">Reference proteome</keyword>
<organism evidence="1 2">
    <name type="scientific">Mesobacillus zeae</name>
    <dbReference type="NCBI Taxonomy" id="1917180"/>
    <lineage>
        <taxon>Bacteria</taxon>
        <taxon>Bacillati</taxon>
        <taxon>Bacillota</taxon>
        <taxon>Bacilli</taxon>
        <taxon>Bacillales</taxon>
        <taxon>Bacillaceae</taxon>
        <taxon>Mesobacillus</taxon>
    </lineage>
</organism>
<evidence type="ECO:0000313" key="2">
    <source>
        <dbReference type="Proteomes" id="UP000265816"/>
    </source>
</evidence>